<dbReference type="AlphaFoldDB" id="A0A1I5CF03"/>
<dbReference type="EMBL" id="FOVR01000002">
    <property type="protein sequence ID" value="SFN85464.1"/>
    <property type="molecule type" value="Genomic_DNA"/>
</dbReference>
<feature type="region of interest" description="Disordered" evidence="1">
    <location>
        <begin position="137"/>
        <end position="161"/>
    </location>
</feature>
<dbReference type="RefSeq" id="WP_090069429.1">
    <property type="nucleotide sequence ID" value="NZ_FOVR01000002.1"/>
</dbReference>
<dbReference type="STRING" id="655353.SAMN04488056_102211"/>
<evidence type="ECO:0008006" key="4">
    <source>
        <dbReference type="Google" id="ProtNLM"/>
    </source>
</evidence>
<dbReference type="Proteomes" id="UP000199236">
    <property type="component" value="Unassembled WGS sequence"/>
</dbReference>
<organism evidence="2 3">
    <name type="scientific">Cohaesibacter marisflavi</name>
    <dbReference type="NCBI Taxonomy" id="655353"/>
    <lineage>
        <taxon>Bacteria</taxon>
        <taxon>Pseudomonadati</taxon>
        <taxon>Pseudomonadota</taxon>
        <taxon>Alphaproteobacteria</taxon>
        <taxon>Hyphomicrobiales</taxon>
        <taxon>Cohaesibacteraceae</taxon>
    </lineage>
</organism>
<reference evidence="2 3" key="1">
    <citation type="submission" date="2016-10" db="EMBL/GenBank/DDBJ databases">
        <authorList>
            <person name="de Groot N.N."/>
        </authorList>
    </citation>
    <scope>NUCLEOTIDE SEQUENCE [LARGE SCALE GENOMIC DNA]</scope>
    <source>
        <strain evidence="2 3">CGMCC 1.9157</strain>
    </source>
</reference>
<evidence type="ECO:0000313" key="3">
    <source>
        <dbReference type="Proteomes" id="UP000199236"/>
    </source>
</evidence>
<dbReference type="OrthoDB" id="7676871at2"/>
<keyword evidence="3" id="KW-1185">Reference proteome</keyword>
<proteinExistence type="predicted"/>
<gene>
    <name evidence="2" type="ORF">SAMN04488056_102211</name>
</gene>
<accession>A0A1I5CF03</accession>
<name>A0A1I5CF03_9HYPH</name>
<evidence type="ECO:0000313" key="2">
    <source>
        <dbReference type="EMBL" id="SFN85464.1"/>
    </source>
</evidence>
<sequence>MHDELNTKMVHSERDIERIESAIDEAITVADELIRIAGEENQRLESGRPTSLDDLLVRKHKLAGEFDAFFKRFKAEREVFLYASDEKFNSLQDRIQILAQSFMENANQLNRAMSANERRISAIMRAIRDNQDASALPSYGAAGQSASSTPHAASLKGGRKV</sequence>
<evidence type="ECO:0000256" key="1">
    <source>
        <dbReference type="SAM" id="MobiDB-lite"/>
    </source>
</evidence>
<protein>
    <recommendedName>
        <fullName evidence="4">FlgN protein</fullName>
    </recommendedName>
</protein>